<dbReference type="EMBL" id="AP012292">
    <property type="protein sequence ID" value="BAL82547.1"/>
    <property type="molecule type" value="Genomic_DNA"/>
</dbReference>
<dbReference type="OrthoDB" id="2733241at2"/>
<dbReference type="RefSeq" id="WP_014423986.1">
    <property type="nucleotide sequence ID" value="NC_017068.1"/>
</dbReference>
<organism evidence="1 2">
    <name type="scientific">Selenomonas ruminantium subsp. lactilytica (strain NBRC 103574 / TAM6421)</name>
    <dbReference type="NCBI Taxonomy" id="927704"/>
    <lineage>
        <taxon>Bacteria</taxon>
        <taxon>Bacillati</taxon>
        <taxon>Bacillota</taxon>
        <taxon>Negativicutes</taxon>
        <taxon>Selenomonadales</taxon>
        <taxon>Selenomonadaceae</taxon>
        <taxon>Selenomonas</taxon>
    </lineage>
</organism>
<dbReference type="eggNOG" id="ENOG5030K5Y">
    <property type="taxonomic scope" value="Bacteria"/>
</dbReference>
<dbReference type="PATRIC" id="fig|927704.6.peg.862"/>
<sequence length="315" mass="34999">MSGNKNYMSMDAWYTYCDHGSDKQKVYLEESHGVINQKDKKPVLNANDYKYPDNIKGYGKCKAKGKHLVLSRRWRRKKPGDVIGVCRPELHEPWKDCDPHYTIEGAPVVLDTSCLHCARGGVIRFMKPDAENNMKDADQDEYSSFAGFNKTLQGVNEAIVNCIPDNMKTGDNNHLLKLGTDEFGAYIDLSFNALDVDNRETELKKDPTDGWKLEHGNATQVKVNVELGGYCKDLSASVGTELEVGKIKSGSKEPEPADLKVYGKASVKDKGELEASKHLLEDKVEATFEAGKAKLSAEKSKGKYGASISVRDKQD</sequence>
<dbReference type="Pfam" id="PF14107">
    <property type="entry name" value="DUF4280"/>
    <property type="match status" value="1"/>
</dbReference>
<evidence type="ECO:0008006" key="3">
    <source>
        <dbReference type="Google" id="ProtNLM"/>
    </source>
</evidence>
<dbReference type="Proteomes" id="UP000007887">
    <property type="component" value="Chromosome"/>
</dbReference>
<proteinExistence type="predicted"/>
<dbReference type="HOGENOM" id="CLU_882482_0_0_9"/>
<reference evidence="1 2" key="1">
    <citation type="submission" date="2011-10" db="EMBL/GenBank/DDBJ databases">
        <title>Whole genome sequence of Selenomonas ruminantium subsp. lactilytica TAM6421.</title>
        <authorList>
            <person name="Oguchi A."/>
            <person name="Ankai A."/>
            <person name="Kaneko J."/>
            <person name="Yamada-Narita S."/>
            <person name="Fukui S."/>
            <person name="Takahashi M."/>
            <person name="Onodera T."/>
            <person name="Kojima S."/>
            <person name="Fushimi T."/>
            <person name="Abe N."/>
            <person name="Kamio Y."/>
            <person name="Yamazaki S."/>
            <person name="Fujita N."/>
        </authorList>
    </citation>
    <scope>NUCLEOTIDE SEQUENCE [LARGE SCALE GENOMIC DNA]</scope>
    <source>
        <strain evidence="2">NBRC 103574 / TAM6421</strain>
    </source>
</reference>
<name>I0GP60_SELRL</name>
<accession>I0GP60</accession>
<dbReference type="AlphaFoldDB" id="I0GP60"/>
<dbReference type="KEGG" id="sri:SELR_08390"/>
<protein>
    <recommendedName>
        <fullName evidence="3">DUF4280 domain-containing protein</fullName>
    </recommendedName>
</protein>
<dbReference type="InterPro" id="IPR025460">
    <property type="entry name" value="DUF4280"/>
</dbReference>
<gene>
    <name evidence="1" type="ordered locus">SELR_08390</name>
</gene>
<evidence type="ECO:0000313" key="1">
    <source>
        <dbReference type="EMBL" id="BAL82547.1"/>
    </source>
</evidence>
<evidence type="ECO:0000313" key="2">
    <source>
        <dbReference type="Proteomes" id="UP000007887"/>
    </source>
</evidence>